<dbReference type="GO" id="GO:0016705">
    <property type="term" value="F:oxidoreductase activity, acting on paired donors, with incorporation or reduction of molecular oxygen"/>
    <property type="evidence" value="ECO:0007669"/>
    <property type="project" value="InterPro"/>
</dbReference>
<evidence type="ECO:0000256" key="5">
    <source>
        <dbReference type="ARBA" id="ARBA00023004"/>
    </source>
</evidence>
<evidence type="ECO:0000256" key="1">
    <source>
        <dbReference type="ARBA" id="ARBA00010617"/>
    </source>
</evidence>
<evidence type="ECO:0000256" key="7">
    <source>
        <dbReference type="PIRSR" id="PIRSR602401-1"/>
    </source>
</evidence>
<sequence length="538" mass="60939">MFGVPNWLVIFSLGVASVGYFIIRLIQERSFYKDKNKPCPPGHSFIWGHLRLLGEVAATMPPNCHPQVYMAAIAQRYDMPGAWYLDFWPLADPVLVVTDPDAAQRLLTGTPTLKHPQVGKFMGPVLGEDNIVSVNGEMWKAGKRMMGSGFSQGYVKPMLSMFSEHVLVFHEKLRKRAVERSEEEFELEGEAAKAIFDVIGSIVFGMSLDAQGKGSVLLEDLRALIQYLNFVITSWNPVRKVVEWWRIRGVKRRSDEVIRKAVLERWEVMRDEGEVPSRRLAKSIMDRVIADWIQSGEQGPPKGEFLDLLVVNLKTLLLGGHGTTTDAFTYTVMLLGLHPEAMRKMREEHDAVFPAGLQESAEMLRTNPAKTNELEYTTAVIKETMRFYPVGFSTRIAPPELKHLDCDGRRLPIEGFMLALCQFASHFDPAYFADPKAFRPERFLGAEGAALHRFAWRPFERGPRACMGQDLAMDELRVLLLLTARWFDFETVPVGKREARTTFFELDALVGDMAFQEMKMGAAVRSGMKMKVRLSGRE</sequence>
<evidence type="ECO:0000256" key="8">
    <source>
        <dbReference type="SAM" id="Phobius"/>
    </source>
</evidence>
<proteinExistence type="inferred from homology"/>
<name>A0A8H4FN08_COLGL</name>
<evidence type="ECO:0000256" key="6">
    <source>
        <dbReference type="ARBA" id="ARBA00023033"/>
    </source>
</evidence>
<keyword evidence="5 7" id="KW-0408">Iron</keyword>
<keyword evidence="10" id="KW-1185">Reference proteome</keyword>
<dbReference type="PANTHER" id="PTHR24291">
    <property type="entry name" value="CYTOCHROME P450 FAMILY 4"/>
    <property type="match status" value="1"/>
</dbReference>
<keyword evidence="8" id="KW-1133">Transmembrane helix</keyword>
<dbReference type="EMBL" id="WVTB01000032">
    <property type="protein sequence ID" value="KAF3806899.1"/>
    <property type="molecule type" value="Genomic_DNA"/>
</dbReference>
<feature type="transmembrane region" description="Helical" evidence="8">
    <location>
        <begin position="6"/>
        <end position="26"/>
    </location>
</feature>
<evidence type="ECO:0000256" key="4">
    <source>
        <dbReference type="ARBA" id="ARBA00023002"/>
    </source>
</evidence>
<protein>
    <submittedName>
        <fullName evidence="9">Putative sterigmatocystin biosynthesis P450 monooxygenase</fullName>
    </submittedName>
</protein>
<evidence type="ECO:0000256" key="2">
    <source>
        <dbReference type="ARBA" id="ARBA00022617"/>
    </source>
</evidence>
<organism evidence="9 10">
    <name type="scientific">Colletotrichum gloeosporioides</name>
    <name type="common">Anthracnose fungus</name>
    <name type="synonym">Glomerella cingulata</name>
    <dbReference type="NCBI Taxonomy" id="474922"/>
    <lineage>
        <taxon>Eukaryota</taxon>
        <taxon>Fungi</taxon>
        <taxon>Dikarya</taxon>
        <taxon>Ascomycota</taxon>
        <taxon>Pezizomycotina</taxon>
        <taxon>Sordariomycetes</taxon>
        <taxon>Hypocreomycetidae</taxon>
        <taxon>Glomerellales</taxon>
        <taxon>Glomerellaceae</taxon>
        <taxon>Colletotrichum</taxon>
        <taxon>Colletotrichum gloeosporioides species complex</taxon>
    </lineage>
</organism>
<dbReference type="GeneID" id="69014296"/>
<dbReference type="RefSeq" id="XP_045266058.1">
    <property type="nucleotide sequence ID" value="XM_045407137.1"/>
</dbReference>
<dbReference type="PRINTS" id="PR00463">
    <property type="entry name" value="EP450I"/>
</dbReference>
<keyword evidence="6 9" id="KW-0503">Monooxygenase</keyword>
<dbReference type="SUPFAM" id="SSF48264">
    <property type="entry name" value="Cytochrome P450"/>
    <property type="match status" value="1"/>
</dbReference>
<evidence type="ECO:0000313" key="10">
    <source>
        <dbReference type="Proteomes" id="UP000613401"/>
    </source>
</evidence>
<dbReference type="GO" id="GO:0005506">
    <property type="term" value="F:iron ion binding"/>
    <property type="evidence" value="ECO:0007669"/>
    <property type="project" value="InterPro"/>
</dbReference>
<dbReference type="InterPro" id="IPR001128">
    <property type="entry name" value="Cyt_P450"/>
</dbReference>
<dbReference type="PANTHER" id="PTHR24291:SF50">
    <property type="entry name" value="BIFUNCTIONAL ALBAFLAVENONE MONOOXYGENASE_TERPENE SYNTHASE"/>
    <property type="match status" value="1"/>
</dbReference>
<keyword evidence="4" id="KW-0560">Oxidoreductase</keyword>
<keyword evidence="8" id="KW-0812">Transmembrane</keyword>
<comment type="caution">
    <text evidence="9">The sequence shown here is derived from an EMBL/GenBank/DDBJ whole genome shotgun (WGS) entry which is preliminary data.</text>
</comment>
<keyword evidence="3 7" id="KW-0479">Metal-binding</keyword>
<dbReference type="InterPro" id="IPR002401">
    <property type="entry name" value="Cyt_P450_E_grp-I"/>
</dbReference>
<dbReference type="InterPro" id="IPR036396">
    <property type="entry name" value="Cyt_P450_sf"/>
</dbReference>
<dbReference type="AlphaFoldDB" id="A0A8H4FN08"/>
<dbReference type="Gene3D" id="1.10.630.10">
    <property type="entry name" value="Cytochrome P450"/>
    <property type="match status" value="1"/>
</dbReference>
<dbReference type="Pfam" id="PF00067">
    <property type="entry name" value="p450"/>
    <property type="match status" value="1"/>
</dbReference>
<dbReference type="PRINTS" id="PR00385">
    <property type="entry name" value="P450"/>
</dbReference>
<comment type="cofactor">
    <cofactor evidence="7">
        <name>heme</name>
        <dbReference type="ChEBI" id="CHEBI:30413"/>
    </cofactor>
</comment>
<keyword evidence="8" id="KW-0472">Membrane</keyword>
<feature type="binding site" description="axial binding residue" evidence="7">
    <location>
        <position position="466"/>
    </location>
    <ligand>
        <name>heme</name>
        <dbReference type="ChEBI" id="CHEBI:30413"/>
    </ligand>
    <ligandPart>
        <name>Fe</name>
        <dbReference type="ChEBI" id="CHEBI:18248"/>
    </ligandPart>
</feature>
<dbReference type="InterPro" id="IPR050196">
    <property type="entry name" value="Cytochrome_P450_Monoox"/>
</dbReference>
<dbReference type="Proteomes" id="UP000613401">
    <property type="component" value="Unassembled WGS sequence"/>
</dbReference>
<reference evidence="9" key="1">
    <citation type="journal article" date="2020" name="Phytopathology">
        <title>Genome sequence and comparative analysis of Colletotrichum gloeosporioides isolated from Liriodendron leaves.</title>
        <authorList>
            <person name="Fu F.F."/>
            <person name="Hao Z."/>
            <person name="Wang P."/>
            <person name="Lu Y."/>
            <person name="Xue L.J."/>
            <person name="Wei G."/>
            <person name="Tian Y."/>
            <person name="Baishi H."/>
            <person name="Xu H."/>
            <person name="Shi J."/>
            <person name="Cheng T."/>
            <person name="Wang G."/>
            <person name="Yi Y."/>
            <person name="Chen J."/>
        </authorList>
    </citation>
    <scope>NUCLEOTIDE SEQUENCE</scope>
    <source>
        <strain evidence="9">Lc1</strain>
    </source>
</reference>
<gene>
    <name evidence="9" type="ORF">GCG54_00007150</name>
</gene>
<comment type="similarity">
    <text evidence="1">Belongs to the cytochrome P450 family.</text>
</comment>
<dbReference type="GO" id="GO:0020037">
    <property type="term" value="F:heme binding"/>
    <property type="evidence" value="ECO:0007669"/>
    <property type="project" value="InterPro"/>
</dbReference>
<accession>A0A8H4FN08</accession>
<evidence type="ECO:0000256" key="3">
    <source>
        <dbReference type="ARBA" id="ARBA00022723"/>
    </source>
</evidence>
<keyword evidence="2 7" id="KW-0349">Heme</keyword>
<reference evidence="9" key="2">
    <citation type="submission" date="2020-03" db="EMBL/GenBank/DDBJ databases">
        <authorList>
            <person name="Fu F.-F."/>
            <person name="Chen J."/>
        </authorList>
    </citation>
    <scope>NUCLEOTIDE SEQUENCE</scope>
    <source>
        <strain evidence="9">Lc1</strain>
    </source>
</reference>
<dbReference type="GO" id="GO:0004497">
    <property type="term" value="F:monooxygenase activity"/>
    <property type="evidence" value="ECO:0007669"/>
    <property type="project" value="UniProtKB-KW"/>
</dbReference>
<evidence type="ECO:0000313" key="9">
    <source>
        <dbReference type="EMBL" id="KAF3806899.1"/>
    </source>
</evidence>